<dbReference type="KEGG" id="seq:SZO_03360"/>
<dbReference type="HOGENOM" id="CLU_1926399_0_0_9"/>
<dbReference type="AlphaFoldDB" id="C0MGH6"/>
<evidence type="ECO:0000313" key="1">
    <source>
        <dbReference type="EMBL" id="CAW98163.1"/>
    </source>
</evidence>
<accession>C0MGH6</accession>
<gene>
    <name evidence="1" type="ordered locus">SZO_03360</name>
</gene>
<proteinExistence type="predicted"/>
<dbReference type="EMBL" id="FM204884">
    <property type="protein sequence ID" value="CAW98163.1"/>
    <property type="molecule type" value="Genomic_DNA"/>
</dbReference>
<dbReference type="PROSITE" id="PS51257">
    <property type="entry name" value="PROKAR_LIPOPROTEIN"/>
    <property type="match status" value="1"/>
</dbReference>
<organism evidence="2">
    <name type="scientific">Streptococcus equi subsp. zooepidemicus (strain H70)</name>
    <dbReference type="NCBI Taxonomy" id="553483"/>
    <lineage>
        <taxon>Bacteria</taxon>
        <taxon>Bacillati</taxon>
        <taxon>Bacillota</taxon>
        <taxon>Bacilli</taxon>
        <taxon>Lactobacillales</taxon>
        <taxon>Streptococcaceae</taxon>
        <taxon>Streptococcus</taxon>
    </lineage>
</organism>
<sequence length="133" mass="15241">MSMKKWNKLLALGIVGIVVILGGCSMFESKTETLSKERQKNVVHWIARKYEVNDINFTDFQKDNVTGSYHLQFKLNNQYETGLTVNDFKEFNNSDGIITLGPTEDFRKIEKTPSLSENEKVDISNIKITYLGE</sequence>
<dbReference type="eggNOG" id="ENOG502ZPWD">
    <property type="taxonomic scope" value="Bacteria"/>
</dbReference>
<protein>
    <submittedName>
        <fullName evidence="1">Putative exported protein</fullName>
    </submittedName>
</protein>
<reference evidence="1 2" key="1">
    <citation type="journal article" date="2009" name="PLoS Pathog.">
        <title>Genomic evidence for the evolution of Streptococcus equi: host restriction, increased virulence, and genetic exchange with human pathogens.</title>
        <authorList>
            <person name="Holden M.T.G."/>
            <person name="Heather Z."/>
            <person name="Paillot R."/>
            <person name="Steward K.F."/>
            <person name="Webb K."/>
            <person name="Ainslie F."/>
            <person name="Jourdan T."/>
            <person name="Bason N.C."/>
            <person name="Holroyd N.E."/>
            <person name="Mungall K."/>
            <person name="Quail M.A."/>
            <person name="Sanders M."/>
            <person name="Simmonds M."/>
            <person name="Willey D."/>
            <person name="Brooks K."/>
            <person name="Aanensen D.M."/>
            <person name="Spratt B.G."/>
            <person name="Jolley K.A."/>
            <person name="Maiden M.C.J."/>
            <person name="Kehoe M."/>
            <person name="Chanter N."/>
            <person name="Bentley S.D."/>
            <person name="Robinson C."/>
            <person name="Maskell D.J."/>
            <person name="Parkhill J."/>
            <person name="Waller A.S."/>
        </authorList>
    </citation>
    <scope>NUCLEOTIDE SEQUENCE [LARGE SCALE GENOMIC DNA]</scope>
    <source>
        <strain evidence="1 2">H70</strain>
    </source>
</reference>
<name>C0MGH6_STRS7</name>
<dbReference type="Proteomes" id="UP000001368">
    <property type="component" value="Chromosome"/>
</dbReference>
<evidence type="ECO:0000313" key="2">
    <source>
        <dbReference type="Proteomes" id="UP000001368"/>
    </source>
</evidence>